<dbReference type="InterPro" id="IPR036142">
    <property type="entry name" value="ENT_dom-like_sf"/>
</dbReference>
<evidence type="ECO:0000256" key="1">
    <source>
        <dbReference type="ARBA" id="ARBA00004123"/>
    </source>
</evidence>
<dbReference type="InterPro" id="IPR033485">
    <property type="entry name" value="EMSY-LIKE_plant"/>
</dbReference>
<name>I0Z2L4_COCSC</name>
<gene>
    <name evidence="5" type="ORF">COCSUDRAFT_46996</name>
</gene>
<dbReference type="GO" id="GO:0005634">
    <property type="term" value="C:nucleus"/>
    <property type="evidence" value="ECO:0007669"/>
    <property type="project" value="UniProtKB-SubCell"/>
</dbReference>
<keyword evidence="2" id="KW-0539">Nucleus</keyword>
<dbReference type="KEGG" id="csl:COCSUDRAFT_46996"/>
<comment type="caution">
    <text evidence="5">The sequence shown here is derived from an EMBL/GenBank/DDBJ whole genome shotgun (WGS) entry which is preliminary data.</text>
</comment>
<proteinExistence type="predicted"/>
<dbReference type="GeneID" id="17042884"/>
<feature type="region of interest" description="Disordered" evidence="3">
    <location>
        <begin position="69"/>
        <end position="153"/>
    </location>
</feature>
<dbReference type="PANTHER" id="PTHR33432">
    <property type="entry name" value="PROTEIN EMSY-LIKE 4"/>
    <property type="match status" value="1"/>
</dbReference>
<dbReference type="Gene3D" id="1.10.1240.40">
    <property type="entry name" value="ENT domain"/>
    <property type="match status" value="1"/>
</dbReference>
<dbReference type="Proteomes" id="UP000007264">
    <property type="component" value="Unassembled WGS sequence"/>
</dbReference>
<dbReference type="InterPro" id="IPR005491">
    <property type="entry name" value="ENT_dom"/>
</dbReference>
<keyword evidence="6" id="KW-1185">Reference proteome</keyword>
<comment type="subcellular location">
    <subcellularLocation>
        <location evidence="1">Nucleus</location>
    </subcellularLocation>
</comment>
<dbReference type="SUPFAM" id="SSF158639">
    <property type="entry name" value="ENT-like"/>
    <property type="match status" value="1"/>
</dbReference>
<dbReference type="AlphaFoldDB" id="I0Z2L4"/>
<dbReference type="eggNOG" id="KOG4675">
    <property type="taxonomic scope" value="Eukaryota"/>
</dbReference>
<accession>I0Z2L4</accession>
<dbReference type="CDD" id="cd20404">
    <property type="entry name" value="Tudor_Agenet_AtEML-like"/>
    <property type="match status" value="1"/>
</dbReference>
<dbReference type="RefSeq" id="XP_005649427.1">
    <property type="nucleotide sequence ID" value="XM_005649370.1"/>
</dbReference>
<evidence type="ECO:0000313" key="5">
    <source>
        <dbReference type="EMBL" id="EIE24883.1"/>
    </source>
</evidence>
<evidence type="ECO:0000259" key="4">
    <source>
        <dbReference type="PROSITE" id="PS51138"/>
    </source>
</evidence>
<feature type="region of interest" description="Disordered" evidence="3">
    <location>
        <begin position="226"/>
        <end position="281"/>
    </location>
</feature>
<reference evidence="5 6" key="1">
    <citation type="journal article" date="2012" name="Genome Biol.">
        <title>The genome of the polar eukaryotic microalga coccomyxa subellipsoidea reveals traits of cold adaptation.</title>
        <authorList>
            <person name="Blanc G."/>
            <person name="Agarkova I."/>
            <person name="Grimwood J."/>
            <person name="Kuo A."/>
            <person name="Brueggeman A."/>
            <person name="Dunigan D."/>
            <person name="Gurnon J."/>
            <person name="Ladunga I."/>
            <person name="Lindquist E."/>
            <person name="Lucas S."/>
            <person name="Pangilinan J."/>
            <person name="Proschold T."/>
            <person name="Salamov A."/>
            <person name="Schmutz J."/>
            <person name="Weeks D."/>
            <person name="Yamada T."/>
            <person name="Claverie J.M."/>
            <person name="Grigoriev I."/>
            <person name="Van Etten J."/>
            <person name="Lomsadze A."/>
            <person name="Borodovsky M."/>
        </authorList>
    </citation>
    <scope>NUCLEOTIDE SEQUENCE [LARGE SCALE GENOMIC DNA]</scope>
    <source>
        <strain evidence="5 6">C-169</strain>
    </source>
</reference>
<evidence type="ECO:0000256" key="2">
    <source>
        <dbReference type="ARBA" id="ARBA00023242"/>
    </source>
</evidence>
<feature type="domain" description="ENT" evidence="4">
    <location>
        <begin position="4"/>
        <end position="91"/>
    </location>
</feature>
<organism evidence="5 6">
    <name type="scientific">Coccomyxa subellipsoidea (strain C-169)</name>
    <name type="common">Green microalga</name>
    <dbReference type="NCBI Taxonomy" id="574566"/>
    <lineage>
        <taxon>Eukaryota</taxon>
        <taxon>Viridiplantae</taxon>
        <taxon>Chlorophyta</taxon>
        <taxon>core chlorophytes</taxon>
        <taxon>Trebouxiophyceae</taxon>
        <taxon>Trebouxiophyceae incertae sedis</taxon>
        <taxon>Coccomyxaceae</taxon>
        <taxon>Coccomyxa</taxon>
        <taxon>Coccomyxa subellipsoidea</taxon>
    </lineage>
</organism>
<evidence type="ECO:0000313" key="6">
    <source>
        <dbReference type="Proteomes" id="UP000007264"/>
    </source>
</evidence>
<dbReference type="GO" id="GO:0050832">
    <property type="term" value="P:defense response to fungus"/>
    <property type="evidence" value="ECO:0007669"/>
    <property type="project" value="InterPro"/>
</dbReference>
<dbReference type="OrthoDB" id="191196at2759"/>
<dbReference type="EMBL" id="AGSI01000005">
    <property type="protein sequence ID" value="EIE24883.1"/>
    <property type="molecule type" value="Genomic_DNA"/>
</dbReference>
<dbReference type="Pfam" id="PF03735">
    <property type="entry name" value="ENT"/>
    <property type="match status" value="1"/>
</dbReference>
<protein>
    <recommendedName>
        <fullName evidence="4">ENT domain-containing protein</fullName>
    </recommendedName>
</protein>
<dbReference type="PANTHER" id="PTHR33432:SF22">
    <property type="entry name" value="OS10G0436850 PROTEIN"/>
    <property type="match status" value="1"/>
</dbReference>
<evidence type="ECO:0000256" key="3">
    <source>
        <dbReference type="SAM" id="MobiDB-lite"/>
    </source>
</evidence>
<dbReference type="PROSITE" id="PS51138">
    <property type="entry name" value="ENT"/>
    <property type="match status" value="1"/>
</dbReference>
<dbReference type="SMART" id="SM01191">
    <property type="entry name" value="ENT"/>
    <property type="match status" value="1"/>
</dbReference>
<dbReference type="STRING" id="574566.I0Z2L4"/>
<sequence>MPGAQERLCELREEAYCKVLKCFVASQSYDLKKELMLAQLRTELKISDERHEELRQCISNEEDRPWLKARAPSVVGISSDSEPPSPAMGRRDPYGAPQGGSPFGQAGQKRASYPGAFPKPAKKRLKKGSAEPDGPQQAAHAPQGGGAGGPVMGMNPLVGHKVDRYWADDHKWWSGIITDYNGISGEHCIVYDAGTSAESYEWLTVNSCPPDELRILEEKVNVLEIPKPPSAQGDQGDTRGYQAGDPKRGGGHGGSRKSGMGGGGRGLHKAGRPVFGGGQDSLAYPQQTYLAQQAARQFEAMSDGDDDYD</sequence>